<dbReference type="CDD" id="cd17504">
    <property type="entry name" value="MFS_MMR_MDR_like"/>
    <property type="match status" value="1"/>
</dbReference>
<feature type="transmembrane region" description="Helical" evidence="6">
    <location>
        <begin position="351"/>
        <end position="379"/>
    </location>
</feature>
<comment type="subcellular location">
    <subcellularLocation>
        <location evidence="1">Cell membrane</location>
        <topology evidence="1">Multi-pass membrane protein</topology>
    </subcellularLocation>
</comment>
<dbReference type="PROSITE" id="PS50850">
    <property type="entry name" value="MFS"/>
    <property type="match status" value="1"/>
</dbReference>
<dbReference type="Gene3D" id="1.20.1720.10">
    <property type="entry name" value="Multidrug resistance protein D"/>
    <property type="match status" value="1"/>
</dbReference>
<organism evidence="8 9">
    <name type="scientific">Nonomuraea cypriaca</name>
    <dbReference type="NCBI Taxonomy" id="1187855"/>
    <lineage>
        <taxon>Bacteria</taxon>
        <taxon>Bacillati</taxon>
        <taxon>Actinomycetota</taxon>
        <taxon>Actinomycetes</taxon>
        <taxon>Streptosporangiales</taxon>
        <taxon>Streptosporangiaceae</taxon>
        <taxon>Nonomuraea</taxon>
    </lineage>
</organism>
<reference evidence="8" key="1">
    <citation type="submission" date="2020-11" db="EMBL/GenBank/DDBJ databases">
        <title>Whole-genome analyses of Nonomuraea sp. K274.</title>
        <authorList>
            <person name="Veyisoglu A."/>
        </authorList>
    </citation>
    <scope>NUCLEOTIDE SEQUENCE</scope>
    <source>
        <strain evidence="8">K274</strain>
    </source>
</reference>
<proteinExistence type="predicted"/>
<name>A0A931ALG2_9ACTN</name>
<accession>A0A931ALG2</accession>
<evidence type="ECO:0000259" key="7">
    <source>
        <dbReference type="PROSITE" id="PS50850"/>
    </source>
</evidence>
<dbReference type="Proteomes" id="UP000605361">
    <property type="component" value="Unassembled WGS sequence"/>
</dbReference>
<feature type="transmembrane region" description="Helical" evidence="6">
    <location>
        <begin position="125"/>
        <end position="149"/>
    </location>
</feature>
<evidence type="ECO:0000256" key="5">
    <source>
        <dbReference type="ARBA" id="ARBA00023136"/>
    </source>
</evidence>
<evidence type="ECO:0000256" key="1">
    <source>
        <dbReference type="ARBA" id="ARBA00004651"/>
    </source>
</evidence>
<feature type="domain" description="Major facilitator superfamily (MFS) profile" evidence="7">
    <location>
        <begin position="2"/>
        <end position="452"/>
    </location>
</feature>
<protein>
    <submittedName>
        <fullName evidence="8">MFS transporter</fullName>
    </submittedName>
</protein>
<keyword evidence="2" id="KW-0813">Transport</keyword>
<feature type="transmembrane region" description="Helical" evidence="6">
    <location>
        <begin position="296"/>
        <end position="314"/>
    </location>
</feature>
<sequence length="464" mass="46678">MVIGVLASAGIMVSLTQTMMVPLIPELPRLLDSSASDASWAITATLLAAAVATPVVGRLGDMYGKKRFLVYCAILLTAGSLICALTSSLIPIVAGRALQGFGIPVIPLGISVMRDVLPRHRLGPAMALMSSSLGVGGALGLPVAALIAQHADWHTLFWVSAGAGAVLAVLIATLVPRAPARAGGRFDVLGAIGLATGLVAVLLPISKGSEWGWTSVPTLSLFAAGLVVLPVWGLWELRTRAPLVDLRTTARRQVLTTNLASVVTGFGMFAMSLILPQLLQLPPATGYGLGQSMVEAGLWMAPGGLAMMATSPVAARLSAAYGPKAALLAGTLVMAGGYGLGPLLMGTVWGVLAFSLVITVGIGFAYAAMPALIMGAVPLSETAAANGLNALARSLGTSISSAVLGAVLAAMTTTVGSMTVPSEAGLRTGLLIGAAASLVAAAVTLGVPRQPAAVVPEPAAAPAR</sequence>
<keyword evidence="3 6" id="KW-0812">Transmembrane</keyword>
<comment type="caution">
    <text evidence="8">The sequence shown here is derived from an EMBL/GenBank/DDBJ whole genome shotgun (WGS) entry which is preliminary data.</text>
</comment>
<evidence type="ECO:0000256" key="6">
    <source>
        <dbReference type="SAM" id="Phobius"/>
    </source>
</evidence>
<keyword evidence="9" id="KW-1185">Reference proteome</keyword>
<evidence type="ECO:0000313" key="9">
    <source>
        <dbReference type="Proteomes" id="UP000605361"/>
    </source>
</evidence>
<feature type="transmembrane region" description="Helical" evidence="6">
    <location>
        <begin position="391"/>
        <end position="412"/>
    </location>
</feature>
<dbReference type="InterPro" id="IPR036259">
    <property type="entry name" value="MFS_trans_sf"/>
</dbReference>
<dbReference type="EMBL" id="JADOGI010000149">
    <property type="protein sequence ID" value="MBF8191162.1"/>
    <property type="molecule type" value="Genomic_DNA"/>
</dbReference>
<feature type="transmembrane region" description="Helical" evidence="6">
    <location>
        <begin position="155"/>
        <end position="174"/>
    </location>
</feature>
<keyword evidence="4 6" id="KW-1133">Transmembrane helix</keyword>
<dbReference type="AlphaFoldDB" id="A0A931ALG2"/>
<evidence type="ECO:0000256" key="4">
    <source>
        <dbReference type="ARBA" id="ARBA00022989"/>
    </source>
</evidence>
<dbReference type="PANTHER" id="PTHR42718">
    <property type="entry name" value="MAJOR FACILITATOR SUPERFAMILY MULTIDRUG TRANSPORTER MFSC"/>
    <property type="match status" value="1"/>
</dbReference>
<keyword evidence="5 6" id="KW-0472">Membrane</keyword>
<dbReference type="Pfam" id="PF07690">
    <property type="entry name" value="MFS_1"/>
    <property type="match status" value="1"/>
</dbReference>
<feature type="transmembrane region" description="Helical" evidence="6">
    <location>
        <begin position="326"/>
        <end position="345"/>
    </location>
</feature>
<evidence type="ECO:0000256" key="3">
    <source>
        <dbReference type="ARBA" id="ARBA00022692"/>
    </source>
</evidence>
<feature type="transmembrane region" description="Helical" evidence="6">
    <location>
        <begin position="38"/>
        <end position="56"/>
    </location>
</feature>
<feature type="transmembrane region" description="Helical" evidence="6">
    <location>
        <begin position="68"/>
        <end position="90"/>
    </location>
</feature>
<dbReference type="InterPro" id="IPR020846">
    <property type="entry name" value="MFS_dom"/>
</dbReference>
<feature type="transmembrane region" description="Helical" evidence="6">
    <location>
        <begin position="424"/>
        <end position="447"/>
    </location>
</feature>
<feature type="transmembrane region" description="Helical" evidence="6">
    <location>
        <begin position="211"/>
        <end position="235"/>
    </location>
</feature>
<gene>
    <name evidence="8" type="ORF">ITP53_36730</name>
</gene>
<feature type="transmembrane region" description="Helical" evidence="6">
    <location>
        <begin position="255"/>
        <end position="276"/>
    </location>
</feature>
<dbReference type="PANTHER" id="PTHR42718:SF9">
    <property type="entry name" value="MAJOR FACILITATOR SUPERFAMILY MULTIDRUG TRANSPORTER MFSC"/>
    <property type="match status" value="1"/>
</dbReference>
<feature type="transmembrane region" description="Helical" evidence="6">
    <location>
        <begin position="186"/>
        <end position="205"/>
    </location>
</feature>
<dbReference type="Gene3D" id="1.20.1250.20">
    <property type="entry name" value="MFS general substrate transporter like domains"/>
    <property type="match status" value="1"/>
</dbReference>
<dbReference type="SUPFAM" id="SSF103473">
    <property type="entry name" value="MFS general substrate transporter"/>
    <property type="match status" value="1"/>
</dbReference>
<dbReference type="RefSeq" id="WP_195900072.1">
    <property type="nucleotide sequence ID" value="NZ_JADOGI010000149.1"/>
</dbReference>
<evidence type="ECO:0000256" key="2">
    <source>
        <dbReference type="ARBA" id="ARBA00022448"/>
    </source>
</evidence>
<feature type="transmembrane region" description="Helical" evidence="6">
    <location>
        <begin position="96"/>
        <end position="113"/>
    </location>
</feature>
<dbReference type="GO" id="GO:0022857">
    <property type="term" value="F:transmembrane transporter activity"/>
    <property type="evidence" value="ECO:0007669"/>
    <property type="project" value="InterPro"/>
</dbReference>
<dbReference type="GO" id="GO:0005886">
    <property type="term" value="C:plasma membrane"/>
    <property type="evidence" value="ECO:0007669"/>
    <property type="project" value="UniProtKB-SubCell"/>
</dbReference>
<evidence type="ECO:0000313" key="8">
    <source>
        <dbReference type="EMBL" id="MBF8191162.1"/>
    </source>
</evidence>
<dbReference type="InterPro" id="IPR011701">
    <property type="entry name" value="MFS"/>
</dbReference>